<sequence>MHAIRLPFHEGHDNPPRVHKLLAIGDVAAPDPLHARPSDRAFQRSPPRMIYQLLYTSRSAAPRGDASDIDILTAALANNQLLGVTGCLLREEHGFCQVLEGAKETVRTLFELIRRDPRHFGVIERINRRVPVRSFANWTMCYGALSAEDTTFLRHRFASEGRNLTLVLDRVREIAVAG</sequence>
<name>A0ABR9XB64_9RHOB</name>
<evidence type="ECO:0000313" key="3">
    <source>
        <dbReference type="Proteomes" id="UP000607796"/>
    </source>
</evidence>
<dbReference type="EMBL" id="JADFFK010000050">
    <property type="protein sequence ID" value="MBE9640843.1"/>
    <property type="molecule type" value="Genomic_DNA"/>
</dbReference>
<dbReference type="Gene3D" id="3.30.70.100">
    <property type="match status" value="1"/>
</dbReference>
<dbReference type="Proteomes" id="UP000607796">
    <property type="component" value="Unassembled WGS sequence"/>
</dbReference>
<dbReference type="PROSITE" id="PS50925">
    <property type="entry name" value="BLUF"/>
    <property type="match status" value="1"/>
</dbReference>
<gene>
    <name evidence="2" type="ORF">IQ782_28765</name>
</gene>
<evidence type="ECO:0000313" key="2">
    <source>
        <dbReference type="EMBL" id="MBE9640843.1"/>
    </source>
</evidence>
<comment type="caution">
    <text evidence="2">The sequence shown here is derived from an EMBL/GenBank/DDBJ whole genome shotgun (WGS) entry which is preliminary data.</text>
</comment>
<feature type="domain" description="BLUF" evidence="1">
    <location>
        <begin position="50"/>
        <end position="141"/>
    </location>
</feature>
<dbReference type="SMART" id="SM01034">
    <property type="entry name" value="BLUF"/>
    <property type="match status" value="1"/>
</dbReference>
<dbReference type="Pfam" id="PF04940">
    <property type="entry name" value="BLUF"/>
    <property type="match status" value="1"/>
</dbReference>
<dbReference type="RefSeq" id="WP_194138091.1">
    <property type="nucleotide sequence ID" value="NZ_JADFFK010000050.1"/>
</dbReference>
<dbReference type="InterPro" id="IPR007024">
    <property type="entry name" value="BLUF_domain"/>
</dbReference>
<dbReference type="InterPro" id="IPR036046">
    <property type="entry name" value="Acylphosphatase-like_dom_sf"/>
</dbReference>
<dbReference type="SUPFAM" id="SSF54975">
    <property type="entry name" value="Acylphosphatase/BLUF domain-like"/>
    <property type="match status" value="1"/>
</dbReference>
<protein>
    <submittedName>
        <fullName evidence="2">BLUF domain-containing protein</fullName>
    </submittedName>
</protein>
<organism evidence="2 3">
    <name type="scientific">Salipiger mangrovisoli</name>
    <dbReference type="NCBI Taxonomy" id="2865933"/>
    <lineage>
        <taxon>Bacteria</taxon>
        <taxon>Pseudomonadati</taxon>
        <taxon>Pseudomonadota</taxon>
        <taxon>Alphaproteobacteria</taxon>
        <taxon>Rhodobacterales</taxon>
        <taxon>Roseobacteraceae</taxon>
        <taxon>Salipiger</taxon>
    </lineage>
</organism>
<evidence type="ECO:0000259" key="1">
    <source>
        <dbReference type="PROSITE" id="PS50925"/>
    </source>
</evidence>
<keyword evidence="3" id="KW-1185">Reference proteome</keyword>
<accession>A0ABR9XB64</accession>
<proteinExistence type="predicted"/>
<reference evidence="2 3" key="1">
    <citation type="journal article" date="2021" name="Int. J. Syst. Evol. Microbiol.">
        <title>Salipiger mangrovisoli sp. nov., isolated from mangrove soil and the proposal for the reclassification of Paraphaeobacter pallidus as Salipiger pallidus comb. nov.</title>
        <authorList>
            <person name="Du J."/>
            <person name="Liu Y."/>
            <person name="Pei T."/>
            <person name="Deng M.R."/>
            <person name="Zhu H."/>
        </authorList>
    </citation>
    <scope>NUCLEOTIDE SEQUENCE [LARGE SCALE GENOMIC DNA]</scope>
    <source>
        <strain evidence="2 3">6D45A</strain>
    </source>
</reference>